<keyword evidence="4" id="KW-0645">Protease</keyword>
<dbReference type="EMBL" id="RDBE01000001">
    <property type="protein sequence ID" value="RLV50438.1"/>
    <property type="molecule type" value="Genomic_DNA"/>
</dbReference>
<dbReference type="PANTHER" id="PTHR30023">
    <property type="entry name" value="D-ALANYL-D-ALANINE CARBOXYPEPTIDASE"/>
    <property type="match status" value="1"/>
</dbReference>
<keyword evidence="3" id="KW-1133">Transmembrane helix</keyword>
<comment type="caution">
    <text evidence="4">The sequence shown here is derived from an EMBL/GenBank/DDBJ whole genome shotgun (WGS) entry which is preliminary data.</text>
</comment>
<evidence type="ECO:0000256" key="2">
    <source>
        <dbReference type="ARBA" id="ARBA00022801"/>
    </source>
</evidence>
<dbReference type="Gene3D" id="3.40.710.10">
    <property type="entry name" value="DD-peptidase/beta-lactamase superfamily"/>
    <property type="match status" value="2"/>
</dbReference>
<comment type="similarity">
    <text evidence="1">Belongs to the peptidase S13 family.</text>
</comment>
<evidence type="ECO:0000313" key="4">
    <source>
        <dbReference type="EMBL" id="RLV50438.1"/>
    </source>
</evidence>
<reference evidence="4 5" key="1">
    <citation type="submission" date="2018-10" db="EMBL/GenBank/DDBJ databases">
        <title>Marmoricola sp. 4Q3S-7 whole genome shotgun sequence.</title>
        <authorList>
            <person name="Li F."/>
        </authorList>
    </citation>
    <scope>NUCLEOTIDE SEQUENCE [LARGE SCALE GENOMIC DNA]</scope>
    <source>
        <strain evidence="4 5">4Q3S-7</strain>
    </source>
</reference>
<sequence length="487" mass="50590">MVRTRQSARRTVTRITRRRRRVWPGLLLDSLVVGLLAFALVAWHFDLGTRWGIAPDPRTEPAEVAAPAGLSLPEVRPAAAVAKPQTGSSASPAKVRAAVDSLLADAKLGTHVRALVTDLDSGTTLLDHGTGDVTPASTNKLLTAAAALHSLGPSTRFETTVVRVPGTRRVVLVGGGDPFLASTSGGKDSYPKRASVKALAHRTADALKAAGVTQVRLGYDDSLFSGPAFNPHWPSDYFPTVVPSITSLWVDEAMPKGQYTYVSDPSLNAAQIFATDLAGFGVRTIGTPVHGKAPSGAQQVAAVSSAPLGQIVARLLLVSDNNAAEVVARHVGIKEGDGGSFTGAVKGVHTVLGQLGIGLDGAVLYDGSGLSREDRLRPETLMAVVRTISSAQHPELREALTGLPVAGFSGSLLWRFDHDPPAARGRVYAKTGTLTGVHALAGVATDLDGDVLGFVLVVDKVAAANEGYAQAKLDAVAAALGSCQCRS</sequence>
<keyword evidence="3" id="KW-0472">Membrane</keyword>
<proteinExistence type="inferred from homology"/>
<dbReference type="InterPro" id="IPR000667">
    <property type="entry name" value="Peptidase_S13"/>
</dbReference>
<name>A0A3L8P7T1_9ACTN</name>
<gene>
    <name evidence="4" type="primary">dacB</name>
    <name evidence="4" type="ORF">D9V37_00100</name>
</gene>
<keyword evidence="3" id="KW-0812">Transmembrane</keyword>
<keyword evidence="5" id="KW-1185">Reference proteome</keyword>
<keyword evidence="2 4" id="KW-0378">Hydrolase</keyword>
<evidence type="ECO:0000256" key="3">
    <source>
        <dbReference type="SAM" id="Phobius"/>
    </source>
</evidence>
<protein>
    <submittedName>
        <fullName evidence="4">D-alanyl-D-alanine carboxypeptidase/D-alanyl-D-alanine-endopeptidase</fullName>
        <ecNumber evidence="4">3.4.16.4</ecNumber>
    </submittedName>
</protein>
<dbReference type="PANTHER" id="PTHR30023:SF0">
    <property type="entry name" value="PENICILLIN-SENSITIVE CARBOXYPEPTIDASE A"/>
    <property type="match status" value="1"/>
</dbReference>
<evidence type="ECO:0000256" key="1">
    <source>
        <dbReference type="ARBA" id="ARBA00006096"/>
    </source>
</evidence>
<dbReference type="SUPFAM" id="SSF56601">
    <property type="entry name" value="beta-lactamase/transpeptidase-like"/>
    <property type="match status" value="1"/>
</dbReference>
<accession>A0A3L8P7T1</accession>
<dbReference type="GO" id="GO:0009002">
    <property type="term" value="F:serine-type D-Ala-D-Ala carboxypeptidase activity"/>
    <property type="evidence" value="ECO:0007669"/>
    <property type="project" value="UniProtKB-EC"/>
</dbReference>
<dbReference type="PRINTS" id="PR00922">
    <property type="entry name" value="DADACBPTASE3"/>
</dbReference>
<dbReference type="GO" id="GO:0006508">
    <property type="term" value="P:proteolysis"/>
    <property type="evidence" value="ECO:0007669"/>
    <property type="project" value="InterPro"/>
</dbReference>
<dbReference type="EC" id="3.4.16.4" evidence="4"/>
<feature type="transmembrane region" description="Helical" evidence="3">
    <location>
        <begin position="21"/>
        <end position="45"/>
    </location>
</feature>
<organism evidence="4 5">
    <name type="scientific">Nocardioides mangrovicus</name>
    <dbReference type="NCBI Taxonomy" id="2478913"/>
    <lineage>
        <taxon>Bacteria</taxon>
        <taxon>Bacillati</taxon>
        <taxon>Actinomycetota</taxon>
        <taxon>Actinomycetes</taxon>
        <taxon>Propionibacteriales</taxon>
        <taxon>Nocardioidaceae</taxon>
        <taxon>Nocardioides</taxon>
    </lineage>
</organism>
<dbReference type="Proteomes" id="UP000281708">
    <property type="component" value="Unassembled WGS sequence"/>
</dbReference>
<dbReference type="InterPro" id="IPR012338">
    <property type="entry name" value="Beta-lactam/transpept-like"/>
</dbReference>
<keyword evidence="4" id="KW-0121">Carboxypeptidase</keyword>
<dbReference type="AlphaFoldDB" id="A0A3L8P7T1"/>
<dbReference type="Pfam" id="PF02113">
    <property type="entry name" value="Peptidase_S13"/>
    <property type="match status" value="2"/>
</dbReference>
<dbReference type="GO" id="GO:0000270">
    <property type="term" value="P:peptidoglycan metabolic process"/>
    <property type="evidence" value="ECO:0007669"/>
    <property type="project" value="TreeGrafter"/>
</dbReference>
<dbReference type="NCBIfam" id="TIGR00666">
    <property type="entry name" value="PBP4"/>
    <property type="match status" value="1"/>
</dbReference>
<evidence type="ECO:0000313" key="5">
    <source>
        <dbReference type="Proteomes" id="UP000281708"/>
    </source>
</evidence>